<protein>
    <submittedName>
        <fullName evidence="3">Uncharacterized protein</fullName>
    </submittedName>
</protein>
<dbReference type="Proteomes" id="UP000076532">
    <property type="component" value="Unassembled WGS sequence"/>
</dbReference>
<proteinExistence type="predicted"/>
<evidence type="ECO:0000256" key="2">
    <source>
        <dbReference type="SAM" id="Phobius"/>
    </source>
</evidence>
<keyword evidence="4" id="KW-1185">Reference proteome</keyword>
<keyword evidence="2" id="KW-0472">Membrane</keyword>
<evidence type="ECO:0000313" key="4">
    <source>
        <dbReference type="Proteomes" id="UP000076532"/>
    </source>
</evidence>
<gene>
    <name evidence="3" type="ORF">FIBSPDRAFT_175367</name>
</gene>
<sequence>MSCDDPHCPPPRKLTAVHRARSPPRDVSSHLQLERLLSTTDRRGVLVVLCAWLIMAISRPATTRTSPYRPSRAPSPSQLYPLLSWFLSLASLLPILFDPSIARLHPPT</sequence>
<evidence type="ECO:0000313" key="3">
    <source>
        <dbReference type="EMBL" id="KZP11811.1"/>
    </source>
</evidence>
<dbReference type="EMBL" id="KV417657">
    <property type="protein sequence ID" value="KZP11811.1"/>
    <property type="molecule type" value="Genomic_DNA"/>
</dbReference>
<feature type="transmembrane region" description="Helical" evidence="2">
    <location>
        <begin position="82"/>
        <end position="102"/>
    </location>
</feature>
<feature type="transmembrane region" description="Helical" evidence="2">
    <location>
        <begin position="44"/>
        <end position="62"/>
    </location>
</feature>
<feature type="region of interest" description="Disordered" evidence="1">
    <location>
        <begin position="1"/>
        <end position="23"/>
    </location>
</feature>
<reference evidence="3 4" key="1">
    <citation type="journal article" date="2016" name="Mol. Biol. Evol.">
        <title>Comparative Genomics of Early-Diverging Mushroom-Forming Fungi Provides Insights into the Origins of Lignocellulose Decay Capabilities.</title>
        <authorList>
            <person name="Nagy L.G."/>
            <person name="Riley R."/>
            <person name="Tritt A."/>
            <person name="Adam C."/>
            <person name="Daum C."/>
            <person name="Floudas D."/>
            <person name="Sun H."/>
            <person name="Yadav J.S."/>
            <person name="Pangilinan J."/>
            <person name="Larsson K.H."/>
            <person name="Matsuura K."/>
            <person name="Barry K."/>
            <person name="Labutti K."/>
            <person name="Kuo R."/>
            <person name="Ohm R.A."/>
            <person name="Bhattacharya S.S."/>
            <person name="Shirouzu T."/>
            <person name="Yoshinaga Y."/>
            <person name="Martin F.M."/>
            <person name="Grigoriev I.V."/>
            <person name="Hibbett D.S."/>
        </authorList>
    </citation>
    <scope>NUCLEOTIDE SEQUENCE [LARGE SCALE GENOMIC DNA]</scope>
    <source>
        <strain evidence="3 4">CBS 109695</strain>
    </source>
</reference>
<keyword evidence="2" id="KW-0812">Transmembrane</keyword>
<keyword evidence="2" id="KW-1133">Transmembrane helix</keyword>
<organism evidence="3 4">
    <name type="scientific">Athelia psychrophila</name>
    <dbReference type="NCBI Taxonomy" id="1759441"/>
    <lineage>
        <taxon>Eukaryota</taxon>
        <taxon>Fungi</taxon>
        <taxon>Dikarya</taxon>
        <taxon>Basidiomycota</taxon>
        <taxon>Agaricomycotina</taxon>
        <taxon>Agaricomycetes</taxon>
        <taxon>Agaricomycetidae</taxon>
        <taxon>Atheliales</taxon>
        <taxon>Atheliaceae</taxon>
        <taxon>Athelia</taxon>
    </lineage>
</organism>
<dbReference type="AlphaFoldDB" id="A0A166AP12"/>
<evidence type="ECO:0000256" key="1">
    <source>
        <dbReference type="SAM" id="MobiDB-lite"/>
    </source>
</evidence>
<name>A0A166AP12_9AGAM</name>
<accession>A0A166AP12</accession>